<reference evidence="10 11" key="1">
    <citation type="journal article" date="2023" name="G3 (Bethesda)">
        <title>A haplotype-resolved chromosome-scale genome for Quercus rubra L. provides insights into the genetics of adaptive traits for red oak species.</title>
        <authorList>
            <person name="Kapoor B."/>
            <person name="Jenkins J."/>
            <person name="Schmutz J."/>
            <person name="Zhebentyayeva T."/>
            <person name="Kuelheim C."/>
            <person name="Coggeshall M."/>
            <person name="Heim C."/>
            <person name="Lasky J.R."/>
            <person name="Leites L."/>
            <person name="Islam-Faridi N."/>
            <person name="Romero-Severson J."/>
            <person name="DeLeo V.L."/>
            <person name="Lucas S.M."/>
            <person name="Lazic D."/>
            <person name="Gailing O."/>
            <person name="Carlson J."/>
            <person name="Staton M."/>
        </authorList>
    </citation>
    <scope>NUCLEOTIDE SEQUENCE [LARGE SCALE GENOMIC DNA]</scope>
    <source>
        <strain evidence="10">Pseudo-F2</strain>
    </source>
</reference>
<keyword evidence="4" id="KW-0677">Repeat</keyword>
<dbReference type="Gene3D" id="2.60.40.150">
    <property type="entry name" value="C2 domain"/>
    <property type="match status" value="3"/>
</dbReference>
<dbReference type="CDD" id="cd04019">
    <property type="entry name" value="C2C_MCTP_PRT_plant"/>
    <property type="match status" value="1"/>
</dbReference>
<evidence type="ECO:0000256" key="1">
    <source>
        <dbReference type="ARBA" id="ARBA00004141"/>
    </source>
</evidence>
<evidence type="ECO:0000256" key="8">
    <source>
        <dbReference type="SAM" id="Phobius"/>
    </source>
</evidence>
<dbReference type="PROSITE" id="PS50004">
    <property type="entry name" value="C2"/>
    <property type="match status" value="3"/>
</dbReference>
<feature type="domain" description="C2" evidence="9">
    <location>
        <begin position="20"/>
        <end position="140"/>
    </location>
</feature>
<dbReference type="InterPro" id="IPR047255">
    <property type="entry name" value="C2D_MCTP_PRT_plant"/>
</dbReference>
<gene>
    <name evidence="10" type="ORF">RGQ29_029469</name>
</gene>
<comment type="subcellular location">
    <subcellularLocation>
        <location evidence="1">Membrane</location>
        <topology evidence="1">Multi-pass membrane protein</topology>
    </subcellularLocation>
</comment>
<dbReference type="CDD" id="cd08378">
    <property type="entry name" value="C2B_MCTP_PRT_plant"/>
    <property type="match status" value="1"/>
</dbReference>
<evidence type="ECO:0000259" key="9">
    <source>
        <dbReference type="PROSITE" id="PS50004"/>
    </source>
</evidence>
<dbReference type="InterPro" id="IPR013583">
    <property type="entry name" value="MCTP_C"/>
</dbReference>
<keyword evidence="5" id="KW-0106">Calcium</keyword>
<keyword evidence="6 8" id="KW-1133">Transmembrane helix</keyword>
<dbReference type="InterPro" id="IPR047259">
    <property type="entry name" value="QUIRKY-like"/>
</dbReference>
<feature type="domain" description="C2" evidence="9">
    <location>
        <begin position="167"/>
        <end position="291"/>
    </location>
</feature>
<evidence type="ECO:0000256" key="4">
    <source>
        <dbReference type="ARBA" id="ARBA00022737"/>
    </source>
</evidence>
<dbReference type="AlphaFoldDB" id="A0AAN7EEW4"/>
<dbReference type="InterPro" id="IPR047257">
    <property type="entry name" value="C2B_MCTP_PRT_plant"/>
</dbReference>
<evidence type="ECO:0000256" key="2">
    <source>
        <dbReference type="ARBA" id="ARBA00007923"/>
    </source>
</evidence>
<dbReference type="Proteomes" id="UP001324115">
    <property type="component" value="Unassembled WGS sequence"/>
</dbReference>
<dbReference type="FunFam" id="2.60.40.150:FF:000090">
    <property type="entry name" value="C2 domain-containing protein"/>
    <property type="match status" value="1"/>
</dbReference>
<dbReference type="SUPFAM" id="SSF49562">
    <property type="entry name" value="C2 domain (Calcium/lipid-binding domain, CaLB)"/>
    <property type="match status" value="3"/>
</dbReference>
<evidence type="ECO:0000256" key="5">
    <source>
        <dbReference type="ARBA" id="ARBA00022837"/>
    </source>
</evidence>
<dbReference type="PANTHER" id="PTHR31425">
    <property type="entry name" value="PHOSPHORIBOSYLANTHRANILATE TRANSFERASE ISOFORM 1"/>
    <property type="match status" value="1"/>
</dbReference>
<protein>
    <recommendedName>
        <fullName evidence="9">C2 domain-containing protein</fullName>
    </recommendedName>
</protein>
<keyword evidence="3 8" id="KW-0812">Transmembrane</keyword>
<dbReference type="SMART" id="SM00239">
    <property type="entry name" value="C2"/>
    <property type="match status" value="3"/>
</dbReference>
<evidence type="ECO:0000256" key="7">
    <source>
        <dbReference type="ARBA" id="ARBA00023136"/>
    </source>
</evidence>
<accession>A0AAN7EEW4</accession>
<dbReference type="PANTHER" id="PTHR31425:SF50">
    <property type="entry name" value="FT-INTERACTING PROTEIN 3-RELATED"/>
    <property type="match status" value="1"/>
</dbReference>
<keyword evidence="11" id="KW-1185">Reference proteome</keyword>
<evidence type="ECO:0000313" key="10">
    <source>
        <dbReference type="EMBL" id="KAK4570611.1"/>
    </source>
</evidence>
<sequence>MTKPKEDFSIKEILGNISATKFTIGPATAYDLVEYINYLFVNILQARNLIGLAGHNTCDPYVELKLGNYKATTRFLQKKSNPEWYQVFTFKKEHIQIAEVEVIVKDRANITNEIIGEVLFLVSDAPLRVPPDSCLAPQWYRLEDKNKKKDIVEKVTAEVMMSFWMGTQVVEAFSGAWQSDSTIISNDVNVIQAQDLVLRDKNMKDPEIFVTATLGTVVVRSKVSPKKNVNPTWNEDIMFVAAEPFDDSLVLSVENKLHPKNEESVSLARYVMALSNVQKRMNNAPASSKWYNLDMLGELKTGKKQVKFASKLNMMISLDGGYYVLDECTQYSSDLRPTAKPLWRLVIGVLHLGILKATGLPEMKLMEKCTDAYCLVKYGSRWVQTRTIVNSLAPQWNKQYTWDVYDPCTFISIGVFDNGHIQGVDTVRGPWYQRIGKVRIRLSTLEMNCVYILSYPFVILQPSGLKKIGEVQLAVRFSCSSLINTINTYSPQSVYQLDTLSNSQPPLRKEVIGYILDVGSQTWSIRKSKANYDRTNPATTIFIYISFLLVVFFPQVILPAIFLFLFLTGLWRYRKRPRLPPHVDANLSHAYTTNEDELDEEFDPIPSRKTSEVLKWRYDRLRIIAARMQTVLGDLATQGERLQSLLSWRDPRATAIFVCFSLIVCLVTCKIPFHYMIVLIVPQNFLRRMSAKTDSMF</sequence>
<feature type="domain" description="C2" evidence="9">
    <location>
        <begin position="331"/>
        <end position="455"/>
    </location>
</feature>
<name>A0AAN7EEW4_QUERU</name>
<evidence type="ECO:0000313" key="11">
    <source>
        <dbReference type="Proteomes" id="UP001324115"/>
    </source>
</evidence>
<dbReference type="CDD" id="cd08379">
    <property type="entry name" value="C2D_MCTP_PRT_plant"/>
    <property type="match status" value="1"/>
</dbReference>
<organism evidence="10 11">
    <name type="scientific">Quercus rubra</name>
    <name type="common">Northern red oak</name>
    <name type="synonym">Quercus borealis</name>
    <dbReference type="NCBI Taxonomy" id="3512"/>
    <lineage>
        <taxon>Eukaryota</taxon>
        <taxon>Viridiplantae</taxon>
        <taxon>Streptophyta</taxon>
        <taxon>Embryophyta</taxon>
        <taxon>Tracheophyta</taxon>
        <taxon>Spermatophyta</taxon>
        <taxon>Magnoliopsida</taxon>
        <taxon>eudicotyledons</taxon>
        <taxon>Gunneridae</taxon>
        <taxon>Pentapetalae</taxon>
        <taxon>rosids</taxon>
        <taxon>fabids</taxon>
        <taxon>Fagales</taxon>
        <taxon>Fagaceae</taxon>
        <taxon>Quercus</taxon>
    </lineage>
</organism>
<comment type="similarity">
    <text evidence="2">Belongs to the MCTP family.</text>
</comment>
<proteinExistence type="inferred from homology"/>
<comment type="caution">
    <text evidence="10">The sequence shown here is derived from an EMBL/GenBank/DDBJ whole genome shotgun (WGS) entry which is preliminary data.</text>
</comment>
<dbReference type="GO" id="GO:0016020">
    <property type="term" value="C:membrane"/>
    <property type="evidence" value="ECO:0007669"/>
    <property type="project" value="UniProtKB-SubCell"/>
</dbReference>
<evidence type="ECO:0000256" key="6">
    <source>
        <dbReference type="ARBA" id="ARBA00022989"/>
    </source>
</evidence>
<dbReference type="EMBL" id="JAXUIC010000009">
    <property type="protein sequence ID" value="KAK4570611.1"/>
    <property type="molecule type" value="Genomic_DNA"/>
</dbReference>
<feature type="transmembrane region" description="Helical" evidence="8">
    <location>
        <begin position="541"/>
        <end position="568"/>
    </location>
</feature>
<evidence type="ECO:0000256" key="3">
    <source>
        <dbReference type="ARBA" id="ARBA00022692"/>
    </source>
</evidence>
<dbReference type="Pfam" id="PF08372">
    <property type="entry name" value="PRT_C"/>
    <property type="match status" value="1"/>
</dbReference>
<dbReference type="InterPro" id="IPR000008">
    <property type="entry name" value="C2_dom"/>
</dbReference>
<dbReference type="Pfam" id="PF00168">
    <property type="entry name" value="C2"/>
    <property type="match status" value="3"/>
</dbReference>
<dbReference type="InterPro" id="IPR047258">
    <property type="entry name" value="C2C_MCTP_PRT_plant"/>
</dbReference>
<dbReference type="InterPro" id="IPR035892">
    <property type="entry name" value="C2_domain_sf"/>
</dbReference>
<feature type="transmembrane region" description="Helical" evidence="8">
    <location>
        <begin position="655"/>
        <end position="681"/>
    </location>
</feature>
<keyword evidence="7 8" id="KW-0472">Membrane</keyword>